<evidence type="ECO:0000313" key="2">
    <source>
        <dbReference type="Proteomes" id="UP000095038"/>
    </source>
</evidence>
<protein>
    <submittedName>
        <fullName evidence="1">Uncharacterized protein</fullName>
    </submittedName>
</protein>
<organism evidence="1 2">
    <name type="scientific">Ascoidea rubescens DSM 1968</name>
    <dbReference type="NCBI Taxonomy" id="1344418"/>
    <lineage>
        <taxon>Eukaryota</taxon>
        <taxon>Fungi</taxon>
        <taxon>Dikarya</taxon>
        <taxon>Ascomycota</taxon>
        <taxon>Saccharomycotina</taxon>
        <taxon>Saccharomycetes</taxon>
        <taxon>Ascoideaceae</taxon>
        <taxon>Ascoidea</taxon>
    </lineage>
</organism>
<sequence length="61" mass="7260">MSNTLVMGMYSNCIDHLDRLNSLDHLDYRNYWDYFEIHIICSIEINYNVLSKTELISDLSN</sequence>
<dbReference type="Proteomes" id="UP000095038">
    <property type="component" value="Unassembled WGS sequence"/>
</dbReference>
<accession>A0A1D2VGE1</accession>
<keyword evidence="2" id="KW-1185">Reference proteome</keyword>
<evidence type="ECO:0000313" key="1">
    <source>
        <dbReference type="EMBL" id="ODV60728.1"/>
    </source>
</evidence>
<dbReference type="EMBL" id="KV454481">
    <property type="protein sequence ID" value="ODV60728.1"/>
    <property type="molecule type" value="Genomic_DNA"/>
</dbReference>
<dbReference type="AlphaFoldDB" id="A0A1D2VGE1"/>
<dbReference type="InParanoid" id="A0A1D2VGE1"/>
<reference evidence="2" key="1">
    <citation type="submission" date="2016-05" db="EMBL/GenBank/DDBJ databases">
        <title>Comparative genomics of biotechnologically important yeasts.</title>
        <authorList>
            <consortium name="DOE Joint Genome Institute"/>
            <person name="Riley R."/>
            <person name="Haridas S."/>
            <person name="Wolfe K.H."/>
            <person name="Lopes M.R."/>
            <person name="Hittinger C.T."/>
            <person name="Goker M."/>
            <person name="Salamov A."/>
            <person name="Wisecaver J."/>
            <person name="Long T.M."/>
            <person name="Aerts A.L."/>
            <person name="Barry K."/>
            <person name="Choi C."/>
            <person name="Clum A."/>
            <person name="Coughlan A.Y."/>
            <person name="Deshpande S."/>
            <person name="Douglass A.P."/>
            <person name="Hanson S.J."/>
            <person name="Klenk H.-P."/>
            <person name="Labutti K."/>
            <person name="Lapidus A."/>
            <person name="Lindquist E."/>
            <person name="Lipzen A."/>
            <person name="Meier-Kolthoff J.P."/>
            <person name="Ohm R.A."/>
            <person name="Otillar R.P."/>
            <person name="Pangilinan J."/>
            <person name="Peng Y."/>
            <person name="Rokas A."/>
            <person name="Rosa C.A."/>
            <person name="Scheuner C."/>
            <person name="Sibirny A.A."/>
            <person name="Slot J.C."/>
            <person name="Stielow J.B."/>
            <person name="Sun H."/>
            <person name="Kurtzman C.P."/>
            <person name="Blackwell M."/>
            <person name="Grigoriev I.V."/>
            <person name="Jeffries T.W."/>
        </authorList>
    </citation>
    <scope>NUCLEOTIDE SEQUENCE [LARGE SCALE GENOMIC DNA]</scope>
    <source>
        <strain evidence="2">DSM 1968</strain>
    </source>
</reference>
<proteinExistence type="predicted"/>
<dbReference type="RefSeq" id="XP_020047035.1">
    <property type="nucleotide sequence ID" value="XM_020193337.1"/>
</dbReference>
<name>A0A1D2VGE1_9ASCO</name>
<gene>
    <name evidence="1" type="ORF">ASCRUDRAFT_76101</name>
</gene>
<dbReference type="GeneID" id="30966973"/>